<dbReference type="AlphaFoldDB" id="A0A7J6UH81"/>
<dbReference type="SUPFAM" id="SSF101898">
    <property type="entry name" value="NHL repeat"/>
    <property type="match status" value="1"/>
</dbReference>
<gene>
    <name evidence="2" type="primary">UTP15_1</name>
    <name evidence="2" type="ORF">FOZ62_019902</name>
</gene>
<proteinExistence type="predicted"/>
<feature type="non-terminal residue" evidence="2">
    <location>
        <position position="166"/>
    </location>
</feature>
<reference evidence="2 3" key="1">
    <citation type="submission" date="2020-04" db="EMBL/GenBank/DDBJ databases">
        <title>Perkinsus olseni comparative genomics.</title>
        <authorList>
            <person name="Bogema D.R."/>
        </authorList>
    </citation>
    <scope>NUCLEOTIDE SEQUENCE [LARGE SCALE GENOMIC DNA]</scope>
    <source>
        <strain evidence="2">ATCC PRA-205</strain>
    </source>
</reference>
<dbReference type="InterPro" id="IPR001680">
    <property type="entry name" value="WD40_rpt"/>
</dbReference>
<dbReference type="Proteomes" id="UP000574390">
    <property type="component" value="Unassembled WGS sequence"/>
</dbReference>
<name>A0A7J6UH81_PEROL</name>
<dbReference type="InterPro" id="IPR015943">
    <property type="entry name" value="WD40/YVTN_repeat-like_dom_sf"/>
</dbReference>
<evidence type="ECO:0000313" key="3">
    <source>
        <dbReference type="Proteomes" id="UP000574390"/>
    </source>
</evidence>
<feature type="compositionally biased region" description="Polar residues" evidence="1">
    <location>
        <begin position="1"/>
        <end position="12"/>
    </location>
</feature>
<dbReference type="SMART" id="SM00320">
    <property type="entry name" value="WD40"/>
    <property type="match status" value="1"/>
</dbReference>
<evidence type="ECO:0000313" key="2">
    <source>
        <dbReference type="EMBL" id="KAF4756584.1"/>
    </source>
</evidence>
<sequence length="166" mass="17692">EVQARSQGQEYDTTAGGDFLDSADAGTSGSSVTSVAYNPVNKRQVVVTHGTRVELLTLPIARKPAATSYTADMLWSKHKDFTTCVAFRNDGKLIAAGDGSGRINVYDLTATRNIFGGSGGVMKGLSTLCVLPLMIAHSSIAQERTAKSFNGRCHRIQEQLLKEGPS</sequence>
<comment type="caution">
    <text evidence="2">The sequence shown here is derived from an EMBL/GenBank/DDBJ whole genome shotgun (WGS) entry which is preliminary data.</text>
</comment>
<dbReference type="Gene3D" id="2.130.10.10">
    <property type="entry name" value="YVTN repeat-like/Quinoprotein amine dehydrogenase"/>
    <property type="match status" value="1"/>
</dbReference>
<accession>A0A7J6UH81</accession>
<dbReference type="EMBL" id="JABANM010000082">
    <property type="protein sequence ID" value="KAF4756584.1"/>
    <property type="molecule type" value="Genomic_DNA"/>
</dbReference>
<evidence type="ECO:0000256" key="1">
    <source>
        <dbReference type="SAM" id="MobiDB-lite"/>
    </source>
</evidence>
<protein>
    <submittedName>
        <fullName evidence="2">SnoRNA-binding rRNA-processing protein</fullName>
    </submittedName>
</protein>
<organism evidence="2 3">
    <name type="scientific">Perkinsus olseni</name>
    <name type="common">Perkinsus atlanticus</name>
    <dbReference type="NCBI Taxonomy" id="32597"/>
    <lineage>
        <taxon>Eukaryota</taxon>
        <taxon>Sar</taxon>
        <taxon>Alveolata</taxon>
        <taxon>Perkinsozoa</taxon>
        <taxon>Perkinsea</taxon>
        <taxon>Perkinsida</taxon>
        <taxon>Perkinsidae</taxon>
        <taxon>Perkinsus</taxon>
    </lineage>
</organism>
<feature type="non-terminal residue" evidence="2">
    <location>
        <position position="1"/>
    </location>
</feature>
<feature type="region of interest" description="Disordered" evidence="1">
    <location>
        <begin position="1"/>
        <end position="23"/>
    </location>
</feature>